<sequence length="238" mass="25183">MGAFLYGTALQWRLDIRSRTLLITCYVVPLLFFAMMGGIFTSVNPSARETLVPSMTVMGVSMGALIGLPPSLVEIYGGDIKKMYKANGVPLYFGLIPALLSTFLHLMLMSAVIYLAAPPAFGAAAPADPAAYFGALAVFTAASLSVGGVLGVAVRDQAKLTMFSQLVFLPSILLSGIMFPSELLPGVLGAAGRIFPASWGFCLMKDGGFSAGNLWPLALVMAMSSVLCMLLLKRLEKE</sequence>
<feature type="transmembrane region" description="Helical" evidence="5">
    <location>
        <begin position="129"/>
        <end position="154"/>
    </location>
</feature>
<dbReference type="Pfam" id="PF01061">
    <property type="entry name" value="ABC2_membrane"/>
    <property type="match status" value="1"/>
</dbReference>
<dbReference type="Proteomes" id="UP000449193">
    <property type="component" value="Unassembled WGS sequence"/>
</dbReference>
<keyword evidence="2 5" id="KW-0812">Transmembrane</keyword>
<proteinExistence type="predicted"/>
<dbReference type="EMBL" id="WMZR01000013">
    <property type="protein sequence ID" value="MTS51981.1"/>
    <property type="molecule type" value="Genomic_DNA"/>
</dbReference>
<dbReference type="Proteomes" id="UP000032483">
    <property type="component" value="Unassembled WGS sequence"/>
</dbReference>
<evidence type="ECO:0000313" key="9">
    <source>
        <dbReference type="EMBL" id="MTS51981.1"/>
    </source>
</evidence>
<comment type="subcellular location">
    <subcellularLocation>
        <location evidence="1">Membrane</location>
        <topology evidence="1">Multi-pass membrane protein</topology>
    </subcellularLocation>
</comment>
<reference evidence="7" key="1">
    <citation type="submission" date="2015-02" db="EMBL/GenBank/DDBJ databases">
        <title>A novel member of the family Ruminococcaceae isolated from human feces.</title>
        <authorList>
            <person name="Shkoporov A.N."/>
            <person name="Chaplin A.V."/>
            <person name="Motuzova O.V."/>
            <person name="Kafarskaia L.I."/>
            <person name="Khokhlova E.V."/>
            <person name="Efimov B.A."/>
        </authorList>
    </citation>
    <scope>NUCLEOTIDE SEQUENCE [LARGE SCALE GENOMIC DNA]</scope>
    <source>
        <strain evidence="7">585-1</strain>
    </source>
</reference>
<dbReference type="Proteomes" id="UP000053433">
    <property type="component" value="Unassembled WGS sequence"/>
</dbReference>
<dbReference type="GO" id="GO:0140359">
    <property type="term" value="F:ABC-type transporter activity"/>
    <property type="evidence" value="ECO:0007669"/>
    <property type="project" value="InterPro"/>
</dbReference>
<feature type="transmembrane region" description="Helical" evidence="5">
    <location>
        <begin position="214"/>
        <end position="232"/>
    </location>
</feature>
<organism evidence="7 10">
    <name type="scientific">Ruthenibacterium lactatiformans</name>
    <dbReference type="NCBI Taxonomy" id="1550024"/>
    <lineage>
        <taxon>Bacteria</taxon>
        <taxon>Bacillati</taxon>
        <taxon>Bacillota</taxon>
        <taxon>Clostridia</taxon>
        <taxon>Eubacteriales</taxon>
        <taxon>Oscillospiraceae</taxon>
        <taxon>Ruthenibacterium</taxon>
    </lineage>
</organism>
<dbReference type="PATRIC" id="fig|1550024.3.peg.1787"/>
<evidence type="ECO:0000313" key="10">
    <source>
        <dbReference type="Proteomes" id="UP000032483"/>
    </source>
</evidence>
<dbReference type="EMBL" id="LMUA01000007">
    <property type="protein sequence ID" value="KUE76779.1"/>
    <property type="molecule type" value="Genomic_DNA"/>
</dbReference>
<protein>
    <submittedName>
        <fullName evidence="7 9">ABC transporter</fullName>
    </submittedName>
</protein>
<dbReference type="RefSeq" id="WP_009323585.1">
    <property type="nucleotide sequence ID" value="NZ_CATXDA010000020.1"/>
</dbReference>
<evidence type="ECO:0000256" key="3">
    <source>
        <dbReference type="ARBA" id="ARBA00022989"/>
    </source>
</evidence>
<dbReference type="EMBL" id="JXXK01000008">
    <property type="protein sequence ID" value="KJF40296.1"/>
    <property type="molecule type" value="Genomic_DNA"/>
</dbReference>
<evidence type="ECO:0000313" key="7">
    <source>
        <dbReference type="EMBL" id="KJF40296.1"/>
    </source>
</evidence>
<evidence type="ECO:0000313" key="11">
    <source>
        <dbReference type="Proteomes" id="UP000053433"/>
    </source>
</evidence>
<accession>A0A0D8J185</accession>
<feature type="transmembrane region" description="Helical" evidence="5">
    <location>
        <begin position="89"/>
        <end position="117"/>
    </location>
</feature>
<name>A0A0D8J185_9FIRM</name>
<dbReference type="GO" id="GO:0016020">
    <property type="term" value="C:membrane"/>
    <property type="evidence" value="ECO:0007669"/>
    <property type="project" value="UniProtKB-SubCell"/>
</dbReference>
<comment type="caution">
    <text evidence="7">The sequence shown here is derived from an EMBL/GenBank/DDBJ whole genome shotgun (WGS) entry which is preliminary data.</text>
</comment>
<keyword evidence="10" id="KW-1185">Reference proteome</keyword>
<evidence type="ECO:0000256" key="5">
    <source>
        <dbReference type="SAM" id="Phobius"/>
    </source>
</evidence>
<dbReference type="GeneID" id="42856518"/>
<feature type="transmembrane region" description="Helical" evidence="5">
    <location>
        <begin position="55"/>
        <end position="77"/>
    </location>
</feature>
<evidence type="ECO:0000256" key="2">
    <source>
        <dbReference type="ARBA" id="ARBA00022692"/>
    </source>
</evidence>
<feature type="transmembrane region" description="Helical" evidence="5">
    <location>
        <begin position="21"/>
        <end position="43"/>
    </location>
</feature>
<dbReference type="AlphaFoldDB" id="A0A0D8J185"/>
<evidence type="ECO:0000313" key="8">
    <source>
        <dbReference type="EMBL" id="KUE76779.1"/>
    </source>
</evidence>
<feature type="transmembrane region" description="Helical" evidence="5">
    <location>
        <begin position="166"/>
        <end position="194"/>
    </location>
</feature>
<reference evidence="8 11" key="2">
    <citation type="submission" date="2015-10" db="EMBL/GenBank/DDBJ databases">
        <title>A novel member of the family Ruminococcaceae isolated from human faeces.</title>
        <authorList>
            <person name="Shkoporov A.N."/>
            <person name="Chaplin A.V."/>
            <person name="Motuzova O.V."/>
            <person name="Kafarskaia L.I."/>
            <person name="Efimov B.A."/>
        </authorList>
    </citation>
    <scope>NUCLEOTIDE SEQUENCE [LARGE SCALE GENOMIC DNA]</scope>
    <source>
        <strain evidence="8 11">668</strain>
    </source>
</reference>
<gene>
    <name evidence="8" type="ORF">ASJ35_07185</name>
    <name evidence="9" type="ORF">GMD52_10550</name>
    <name evidence="7" type="ORF">TQ39_07875</name>
</gene>
<evidence type="ECO:0000256" key="1">
    <source>
        <dbReference type="ARBA" id="ARBA00004141"/>
    </source>
</evidence>
<dbReference type="InterPro" id="IPR013525">
    <property type="entry name" value="ABC2_TM"/>
</dbReference>
<evidence type="ECO:0000256" key="4">
    <source>
        <dbReference type="ARBA" id="ARBA00023136"/>
    </source>
</evidence>
<evidence type="ECO:0000313" key="12">
    <source>
        <dbReference type="Proteomes" id="UP000449193"/>
    </source>
</evidence>
<keyword evidence="3 5" id="KW-1133">Transmembrane helix</keyword>
<evidence type="ECO:0000259" key="6">
    <source>
        <dbReference type="Pfam" id="PF01061"/>
    </source>
</evidence>
<accession>A0A0W7TSH9</accession>
<keyword evidence="4 5" id="KW-0472">Membrane</keyword>
<feature type="domain" description="ABC-2 type transporter transmembrane" evidence="6">
    <location>
        <begin position="11"/>
        <end position="201"/>
    </location>
</feature>
<reference evidence="9 12" key="3">
    <citation type="journal article" date="2019" name="Nat. Med.">
        <title>A library of human gut bacterial isolates paired with longitudinal multiomics data enables mechanistic microbiome research.</title>
        <authorList>
            <person name="Poyet M."/>
            <person name="Groussin M."/>
            <person name="Gibbons S.M."/>
            <person name="Avila-Pacheco J."/>
            <person name="Jiang X."/>
            <person name="Kearney S.M."/>
            <person name="Perrotta A.R."/>
            <person name="Berdy B."/>
            <person name="Zhao S."/>
            <person name="Lieberman T.D."/>
            <person name="Swanson P.K."/>
            <person name="Smith M."/>
            <person name="Roesemann S."/>
            <person name="Alexander J.E."/>
            <person name="Rich S.A."/>
            <person name="Livny J."/>
            <person name="Vlamakis H."/>
            <person name="Clish C."/>
            <person name="Bullock K."/>
            <person name="Deik A."/>
            <person name="Scott J."/>
            <person name="Pierce K.A."/>
            <person name="Xavier R.J."/>
            <person name="Alm E.J."/>
        </authorList>
    </citation>
    <scope>NUCLEOTIDE SEQUENCE [LARGE SCALE GENOMIC DNA]</scope>
    <source>
        <strain evidence="9 12">BIOML-A7</strain>
    </source>
</reference>